<dbReference type="Proteomes" id="UP000183567">
    <property type="component" value="Unassembled WGS sequence"/>
</dbReference>
<evidence type="ECO:0000313" key="1">
    <source>
        <dbReference type="EMBL" id="OJA09569.1"/>
    </source>
</evidence>
<dbReference type="AlphaFoldDB" id="A0A1J8Q7D4"/>
<keyword evidence="2" id="KW-1185">Reference proteome</keyword>
<dbReference type="EMBL" id="LVVM01005876">
    <property type="protein sequence ID" value="OJA09569.1"/>
    <property type="molecule type" value="Genomic_DNA"/>
</dbReference>
<evidence type="ECO:0000313" key="2">
    <source>
        <dbReference type="Proteomes" id="UP000183567"/>
    </source>
</evidence>
<sequence length="49" mass="5596">MLLGDSYDSSSSDLNLIVPHKHFSKMTTYLKEKEGHIDMEKKESPYPPA</sequence>
<name>A0A1J8Q7D4_9AGAM</name>
<comment type="caution">
    <text evidence="1">The sequence shown here is derived from an EMBL/GenBank/DDBJ whole genome shotgun (WGS) entry which is preliminary data.</text>
</comment>
<proteinExistence type="predicted"/>
<gene>
    <name evidence="1" type="ORF">AZE42_12508</name>
</gene>
<protein>
    <submittedName>
        <fullName evidence="1">Uncharacterized protein</fullName>
    </submittedName>
</protein>
<accession>A0A1J8Q7D4</accession>
<organism evidence="1 2">
    <name type="scientific">Rhizopogon vesiculosus</name>
    <dbReference type="NCBI Taxonomy" id="180088"/>
    <lineage>
        <taxon>Eukaryota</taxon>
        <taxon>Fungi</taxon>
        <taxon>Dikarya</taxon>
        <taxon>Basidiomycota</taxon>
        <taxon>Agaricomycotina</taxon>
        <taxon>Agaricomycetes</taxon>
        <taxon>Agaricomycetidae</taxon>
        <taxon>Boletales</taxon>
        <taxon>Suillineae</taxon>
        <taxon>Rhizopogonaceae</taxon>
        <taxon>Rhizopogon</taxon>
    </lineage>
</organism>
<reference evidence="1 2" key="1">
    <citation type="submission" date="2016-03" db="EMBL/GenBank/DDBJ databases">
        <title>Comparative genomics of the ectomycorrhizal sister species Rhizopogon vinicolor and Rhizopogon vesiculosus (Basidiomycota: Boletales) reveals a divergence of the mating type B locus.</title>
        <authorList>
            <person name="Mujic A.B."/>
            <person name="Kuo A."/>
            <person name="Tritt A."/>
            <person name="Lipzen A."/>
            <person name="Chen C."/>
            <person name="Johnson J."/>
            <person name="Sharma A."/>
            <person name="Barry K."/>
            <person name="Grigoriev I.V."/>
            <person name="Spatafora J.W."/>
        </authorList>
    </citation>
    <scope>NUCLEOTIDE SEQUENCE [LARGE SCALE GENOMIC DNA]</scope>
    <source>
        <strain evidence="1 2">AM-OR11-056</strain>
    </source>
</reference>